<reference evidence="1" key="1">
    <citation type="journal article" date="2014" name="Int. J. Syst. Evol. Microbiol.">
        <title>Complete genome sequence of Corynebacterium casei LMG S-19264T (=DSM 44701T), isolated from a smear-ripened cheese.</title>
        <authorList>
            <consortium name="US DOE Joint Genome Institute (JGI-PGF)"/>
            <person name="Walter F."/>
            <person name="Albersmeier A."/>
            <person name="Kalinowski J."/>
            <person name="Ruckert C."/>
        </authorList>
    </citation>
    <scope>NUCLEOTIDE SEQUENCE</scope>
    <source>
        <strain evidence="1">CGMCC 1.12426</strain>
    </source>
</reference>
<dbReference type="AlphaFoldDB" id="A0A916TNC7"/>
<dbReference type="Pfam" id="PF13481">
    <property type="entry name" value="AAA_25"/>
    <property type="match status" value="1"/>
</dbReference>
<evidence type="ECO:0008006" key="3">
    <source>
        <dbReference type="Google" id="ProtNLM"/>
    </source>
</evidence>
<name>A0A916TNC7_9HYPH</name>
<comment type="caution">
    <text evidence="1">The sequence shown here is derived from an EMBL/GenBank/DDBJ whole genome shotgun (WGS) entry which is preliminary data.</text>
</comment>
<accession>A0A916TNC7</accession>
<proteinExistence type="predicted"/>
<evidence type="ECO:0000313" key="1">
    <source>
        <dbReference type="EMBL" id="GGB63487.1"/>
    </source>
</evidence>
<protein>
    <recommendedName>
        <fullName evidence="3">AAA domain-containing protein</fullName>
    </recommendedName>
</protein>
<evidence type="ECO:0000313" key="2">
    <source>
        <dbReference type="Proteomes" id="UP000605148"/>
    </source>
</evidence>
<organism evidence="1 2">
    <name type="scientific">Roseibium aquae</name>
    <dbReference type="NCBI Taxonomy" id="1323746"/>
    <lineage>
        <taxon>Bacteria</taxon>
        <taxon>Pseudomonadati</taxon>
        <taxon>Pseudomonadota</taxon>
        <taxon>Alphaproteobacteria</taxon>
        <taxon>Hyphomicrobiales</taxon>
        <taxon>Stappiaceae</taxon>
        <taxon>Roseibium</taxon>
    </lineage>
</organism>
<gene>
    <name evidence="1" type="ORF">GCM10011316_39190</name>
</gene>
<dbReference type="OrthoDB" id="9775547at2"/>
<dbReference type="InterPro" id="IPR027417">
    <property type="entry name" value="P-loop_NTPase"/>
</dbReference>
<dbReference type="EMBL" id="BMFA01000020">
    <property type="protein sequence ID" value="GGB63487.1"/>
    <property type="molecule type" value="Genomic_DNA"/>
</dbReference>
<dbReference type="Proteomes" id="UP000605148">
    <property type="component" value="Unassembled WGS sequence"/>
</dbReference>
<dbReference type="Gene3D" id="3.40.50.300">
    <property type="entry name" value="P-loop containing nucleotide triphosphate hydrolases"/>
    <property type="match status" value="1"/>
</dbReference>
<reference evidence="1" key="2">
    <citation type="submission" date="2020-09" db="EMBL/GenBank/DDBJ databases">
        <authorList>
            <person name="Sun Q."/>
            <person name="Zhou Y."/>
        </authorList>
    </citation>
    <scope>NUCLEOTIDE SEQUENCE</scope>
    <source>
        <strain evidence="1">CGMCC 1.12426</strain>
    </source>
</reference>
<dbReference type="SUPFAM" id="SSF52540">
    <property type="entry name" value="P-loop containing nucleoside triphosphate hydrolases"/>
    <property type="match status" value="1"/>
</dbReference>
<sequence length="350" mass="38628">MDDYISPEERLAQFGFEEIPITDENAIDLKKANAEARQRKGLFNFTCSNDLMAKEFEPTKWIVPDYVPEGFSVLAGRQKLGKTWLAIDWAVAVATGGMAMGSIPVDPGNVLYVDMENGPRRIQSRIRTLFPHGEPDLSRLDWATDIIPLDQGFIDAAENWRNAVPDPRMLVIDVLQKVKPAGKVSRNSYENDYAAFGDLQAWATKHGIAVVGLHHTRKGGADDPLEALSGSNGLSACADTTLVLDRDANGMSLYVRGRDVEELETALRFDGGLWTLQGDAREVRQSDERARIRAELEQADEPLSPADIQALTGMKGGSIRRLLIKMASDGQVQKVGRGQYAHKDYVVTDT</sequence>
<keyword evidence="2" id="KW-1185">Reference proteome</keyword>
<dbReference type="RefSeq" id="WP_150497884.1">
    <property type="nucleotide sequence ID" value="NZ_BMFA01000020.1"/>
</dbReference>